<accession>A0A090VAY2</accession>
<evidence type="ECO:0000313" key="3">
    <source>
        <dbReference type="Proteomes" id="UP000029644"/>
    </source>
</evidence>
<dbReference type="RefSeq" id="WP_042503836.1">
    <property type="nucleotide sequence ID" value="NZ_BBNQ01000004.1"/>
</dbReference>
<evidence type="ECO:0000313" key="2">
    <source>
        <dbReference type="EMBL" id="GAL61946.1"/>
    </source>
</evidence>
<name>A0A090VAY2_9FLAO</name>
<dbReference type="EMBL" id="BBNQ01000004">
    <property type="protein sequence ID" value="GAL61946.1"/>
    <property type="molecule type" value="Genomic_DNA"/>
</dbReference>
<dbReference type="AlphaFoldDB" id="A0A090VAY2"/>
<evidence type="ECO:0000256" key="1">
    <source>
        <dbReference type="SAM" id="SignalP"/>
    </source>
</evidence>
<protein>
    <recommendedName>
        <fullName evidence="4">Outer membrane protein beta-barrel domain-containing protein</fullName>
    </recommendedName>
</protein>
<feature type="chain" id="PRO_5010408277" description="Outer membrane protein beta-barrel domain-containing protein" evidence="1">
    <location>
        <begin position="21"/>
        <end position="165"/>
    </location>
</feature>
<proteinExistence type="predicted"/>
<reference evidence="2 3" key="1">
    <citation type="journal article" date="2014" name="Genome Announc.">
        <title>Draft Genome Sequences of Marine Flavobacterium Algibacter lectus Strains SS8 and NR4.</title>
        <authorList>
            <person name="Takatani N."/>
            <person name="Nakanishi M."/>
            <person name="Meirelles P."/>
            <person name="Mino S."/>
            <person name="Suda W."/>
            <person name="Oshima K."/>
            <person name="Hattori M."/>
            <person name="Ohkuma M."/>
            <person name="Hosokawa M."/>
            <person name="Miyashita K."/>
            <person name="Thompson F.L."/>
            <person name="Niwa A."/>
            <person name="Sawabe T."/>
            <person name="Sawabe T."/>
        </authorList>
    </citation>
    <scope>NUCLEOTIDE SEQUENCE [LARGE SCALE GENOMIC DNA]</scope>
    <source>
        <strain evidence="2 3">JCM 19300</strain>
    </source>
</reference>
<keyword evidence="1" id="KW-0732">Signal</keyword>
<dbReference type="Proteomes" id="UP000029644">
    <property type="component" value="Unassembled WGS sequence"/>
</dbReference>
<gene>
    <name evidence="2" type="ORF">JCM19300_692</name>
</gene>
<feature type="signal peptide" evidence="1">
    <location>
        <begin position="1"/>
        <end position="20"/>
    </location>
</feature>
<sequence length="165" mass="19038">MKQKLLILFFICPVFFIVNAQENSKEKEDAFEITDDVNINNSVLPFSNYFSEYRISDNWNIRAENIETNFGGFNTNYKVKEFPILAKYSFTQKFSVMFGPTTRLLLKNGVIEDVSTSGTLGVQYDFTESFLMEARLNYNLTDDAPFNSNLPTTNSIFKLSGKYKF</sequence>
<comment type="caution">
    <text evidence="2">The sequence shown here is derived from an EMBL/GenBank/DDBJ whole genome shotgun (WGS) entry which is preliminary data.</text>
</comment>
<organism evidence="2 3">
    <name type="scientific">Algibacter lectus</name>
    <dbReference type="NCBI Taxonomy" id="221126"/>
    <lineage>
        <taxon>Bacteria</taxon>
        <taxon>Pseudomonadati</taxon>
        <taxon>Bacteroidota</taxon>
        <taxon>Flavobacteriia</taxon>
        <taxon>Flavobacteriales</taxon>
        <taxon>Flavobacteriaceae</taxon>
        <taxon>Algibacter</taxon>
    </lineage>
</organism>
<dbReference type="OrthoDB" id="846879at2"/>
<evidence type="ECO:0008006" key="4">
    <source>
        <dbReference type="Google" id="ProtNLM"/>
    </source>
</evidence>